<dbReference type="Proteomes" id="UP001597168">
    <property type="component" value="Unassembled WGS sequence"/>
</dbReference>
<organism evidence="2 3">
    <name type="scientific">Saccharothrix hoggarensis</name>
    <dbReference type="NCBI Taxonomy" id="913853"/>
    <lineage>
        <taxon>Bacteria</taxon>
        <taxon>Bacillati</taxon>
        <taxon>Actinomycetota</taxon>
        <taxon>Actinomycetes</taxon>
        <taxon>Pseudonocardiales</taxon>
        <taxon>Pseudonocardiaceae</taxon>
        <taxon>Saccharothrix</taxon>
    </lineage>
</organism>
<keyword evidence="1" id="KW-0472">Membrane</keyword>
<sequence>MTVLALLTAIVLVLVGVLHVVWIFTPWPTRSREEFARLVVDVPPEKLPSPALTSAVAVLLGVAAYLVVGRAGLVPVPGPSWVAVVGTVGVAAVLALRGVSGLAISSRRSTGFARLDLRIYSPLCVALAAGCAVVAFG</sequence>
<keyword evidence="1" id="KW-1133">Transmembrane helix</keyword>
<dbReference type="RefSeq" id="WP_380719592.1">
    <property type="nucleotide sequence ID" value="NZ_JBHTLK010000008.1"/>
</dbReference>
<feature type="transmembrane region" description="Helical" evidence="1">
    <location>
        <begin position="47"/>
        <end position="68"/>
    </location>
</feature>
<proteinExistence type="predicted"/>
<keyword evidence="3" id="KW-1185">Reference proteome</keyword>
<feature type="transmembrane region" description="Helical" evidence="1">
    <location>
        <begin position="80"/>
        <end position="105"/>
    </location>
</feature>
<feature type="transmembrane region" description="Helical" evidence="1">
    <location>
        <begin position="6"/>
        <end position="27"/>
    </location>
</feature>
<feature type="transmembrane region" description="Helical" evidence="1">
    <location>
        <begin position="117"/>
        <end position="136"/>
    </location>
</feature>
<evidence type="ECO:0000313" key="2">
    <source>
        <dbReference type="EMBL" id="MFD1146148.1"/>
    </source>
</evidence>
<comment type="caution">
    <text evidence="2">The sequence shown here is derived from an EMBL/GenBank/DDBJ whole genome shotgun (WGS) entry which is preliminary data.</text>
</comment>
<protein>
    <submittedName>
        <fullName evidence="2">DUF3995 domain-containing protein</fullName>
    </submittedName>
</protein>
<dbReference type="EMBL" id="JBHTLK010000008">
    <property type="protein sequence ID" value="MFD1146148.1"/>
    <property type="molecule type" value="Genomic_DNA"/>
</dbReference>
<gene>
    <name evidence="2" type="ORF">ACFQ3T_03320</name>
</gene>
<keyword evidence="1" id="KW-0812">Transmembrane</keyword>
<accession>A0ABW3QML9</accession>
<evidence type="ECO:0000313" key="3">
    <source>
        <dbReference type="Proteomes" id="UP001597168"/>
    </source>
</evidence>
<evidence type="ECO:0000256" key="1">
    <source>
        <dbReference type="SAM" id="Phobius"/>
    </source>
</evidence>
<name>A0ABW3QML9_9PSEU</name>
<reference evidence="3" key="1">
    <citation type="journal article" date="2019" name="Int. J. Syst. Evol. Microbiol.">
        <title>The Global Catalogue of Microorganisms (GCM) 10K type strain sequencing project: providing services to taxonomists for standard genome sequencing and annotation.</title>
        <authorList>
            <consortium name="The Broad Institute Genomics Platform"/>
            <consortium name="The Broad Institute Genome Sequencing Center for Infectious Disease"/>
            <person name="Wu L."/>
            <person name="Ma J."/>
        </authorList>
    </citation>
    <scope>NUCLEOTIDE SEQUENCE [LARGE SCALE GENOMIC DNA]</scope>
    <source>
        <strain evidence="3">CCUG 60214</strain>
    </source>
</reference>
<dbReference type="InterPro" id="IPR025058">
    <property type="entry name" value="DUF3995"/>
</dbReference>
<dbReference type="Pfam" id="PF13160">
    <property type="entry name" value="DUF3995"/>
    <property type="match status" value="1"/>
</dbReference>